<dbReference type="SUPFAM" id="SSF53098">
    <property type="entry name" value="Ribonuclease H-like"/>
    <property type="match status" value="1"/>
</dbReference>
<feature type="region of interest" description="Disordered" evidence="1">
    <location>
        <begin position="240"/>
        <end position="276"/>
    </location>
</feature>
<sequence length="438" mass="50517">MDFASNQPLYLPYMDLCGPMRVESINGKRYVLVVVDDFSWHTWRVRTDNGTDFKNKTLAKFFDEVRISQQFSAARTPQQNSAVERKNRTLVEATRTMLTFENLPLFLWAEAIAPTCFTQNRLIIYKHFDKTPYELINKRKPNIKFFYVFGCRCYLLNDYDDVGKLKEKGDIGVFIGYSKENAAFRVYNKLTRKINESVNVNFDGISEMAFKQFSLEPDNETSNAEGEVFHEVSESFQEESSSSSLNDDVHQSPEKGILPQTNTQSLSNDMIPNVDEASSSHNVFNEQLEDDYFDTSTVFHDTFNVHEFYQPYPHEKKWTKDHPLHKIISDPKSSVRTRGQLQKSTSGSVQFLDDKLIQVVQKRVKIAFGNADSSSGVELIPLKIKCANKVTFNFHKEFSVFLSCKEKENDELIQNQVFKNKEEVVIKIPNKNSSQVVI</sequence>
<dbReference type="GO" id="GO:0003887">
    <property type="term" value="F:DNA-directed DNA polymerase activity"/>
    <property type="evidence" value="ECO:0007669"/>
    <property type="project" value="UniProtKB-KW"/>
</dbReference>
<evidence type="ECO:0000313" key="3">
    <source>
        <dbReference type="EMBL" id="GEU34380.1"/>
    </source>
</evidence>
<dbReference type="Gene3D" id="3.30.420.10">
    <property type="entry name" value="Ribonuclease H-like superfamily/Ribonuclease H"/>
    <property type="match status" value="1"/>
</dbReference>
<evidence type="ECO:0000259" key="2">
    <source>
        <dbReference type="PROSITE" id="PS50994"/>
    </source>
</evidence>
<dbReference type="EMBL" id="BKCJ010000570">
    <property type="protein sequence ID" value="GEU34380.1"/>
    <property type="molecule type" value="Genomic_DNA"/>
</dbReference>
<dbReference type="InterPro" id="IPR036397">
    <property type="entry name" value="RNaseH_sf"/>
</dbReference>
<organism evidence="3">
    <name type="scientific">Tanacetum cinerariifolium</name>
    <name type="common">Dalmatian daisy</name>
    <name type="synonym">Chrysanthemum cinerariifolium</name>
    <dbReference type="NCBI Taxonomy" id="118510"/>
    <lineage>
        <taxon>Eukaryota</taxon>
        <taxon>Viridiplantae</taxon>
        <taxon>Streptophyta</taxon>
        <taxon>Embryophyta</taxon>
        <taxon>Tracheophyta</taxon>
        <taxon>Spermatophyta</taxon>
        <taxon>Magnoliopsida</taxon>
        <taxon>eudicotyledons</taxon>
        <taxon>Gunneridae</taxon>
        <taxon>Pentapetalae</taxon>
        <taxon>asterids</taxon>
        <taxon>campanulids</taxon>
        <taxon>Asterales</taxon>
        <taxon>Asteraceae</taxon>
        <taxon>Asteroideae</taxon>
        <taxon>Anthemideae</taxon>
        <taxon>Anthemidinae</taxon>
        <taxon>Tanacetum</taxon>
    </lineage>
</organism>
<dbReference type="InterPro" id="IPR039537">
    <property type="entry name" value="Retrotran_Ty1/copia-like"/>
</dbReference>
<dbReference type="AlphaFoldDB" id="A0A6L2JCD4"/>
<dbReference type="PANTHER" id="PTHR42648:SF18">
    <property type="entry name" value="RETROTRANSPOSON, UNCLASSIFIED-LIKE PROTEIN"/>
    <property type="match status" value="1"/>
</dbReference>
<name>A0A6L2JCD4_TANCI</name>
<reference evidence="3" key="1">
    <citation type="journal article" date="2019" name="Sci. Rep.">
        <title>Draft genome of Tanacetum cinerariifolium, the natural source of mosquito coil.</title>
        <authorList>
            <person name="Yamashiro T."/>
            <person name="Shiraishi A."/>
            <person name="Satake H."/>
            <person name="Nakayama K."/>
        </authorList>
    </citation>
    <scope>NUCLEOTIDE SEQUENCE</scope>
</reference>
<dbReference type="PANTHER" id="PTHR42648">
    <property type="entry name" value="TRANSPOSASE, PUTATIVE-RELATED"/>
    <property type="match status" value="1"/>
</dbReference>
<dbReference type="GO" id="GO:0015074">
    <property type="term" value="P:DNA integration"/>
    <property type="evidence" value="ECO:0007669"/>
    <property type="project" value="UniProtKB-KW"/>
</dbReference>
<gene>
    <name evidence="3" type="ORF">Tci_006358</name>
</gene>
<dbReference type="GO" id="GO:0003676">
    <property type="term" value="F:nucleic acid binding"/>
    <property type="evidence" value="ECO:0007669"/>
    <property type="project" value="InterPro"/>
</dbReference>
<dbReference type="InterPro" id="IPR057670">
    <property type="entry name" value="SH3_retrovirus"/>
</dbReference>
<dbReference type="GO" id="GO:0004519">
    <property type="term" value="F:endonuclease activity"/>
    <property type="evidence" value="ECO:0007669"/>
    <property type="project" value="UniProtKB-KW"/>
</dbReference>
<feature type="domain" description="Integrase catalytic" evidence="2">
    <location>
        <begin position="45"/>
        <end position="140"/>
    </location>
</feature>
<dbReference type="InterPro" id="IPR012337">
    <property type="entry name" value="RNaseH-like_sf"/>
</dbReference>
<dbReference type="PROSITE" id="PS50994">
    <property type="entry name" value="INTEGRASE"/>
    <property type="match status" value="1"/>
</dbReference>
<dbReference type="Pfam" id="PF25597">
    <property type="entry name" value="SH3_retrovirus"/>
    <property type="match status" value="1"/>
</dbReference>
<evidence type="ECO:0000256" key="1">
    <source>
        <dbReference type="SAM" id="MobiDB-lite"/>
    </source>
</evidence>
<accession>A0A6L2JCD4</accession>
<proteinExistence type="predicted"/>
<protein>
    <recommendedName>
        <fullName evidence="2">Integrase catalytic domain-containing protein</fullName>
    </recommendedName>
</protein>
<feature type="compositionally biased region" description="Polar residues" evidence="1">
    <location>
        <begin position="259"/>
        <end position="276"/>
    </location>
</feature>
<dbReference type="GO" id="GO:0006310">
    <property type="term" value="P:DNA recombination"/>
    <property type="evidence" value="ECO:0007669"/>
    <property type="project" value="UniProtKB-KW"/>
</dbReference>
<comment type="caution">
    <text evidence="3">The sequence shown here is derived from an EMBL/GenBank/DDBJ whole genome shotgun (WGS) entry which is preliminary data.</text>
</comment>
<dbReference type="GO" id="GO:0046872">
    <property type="term" value="F:metal ion binding"/>
    <property type="evidence" value="ECO:0007669"/>
    <property type="project" value="UniProtKB-KW"/>
</dbReference>
<dbReference type="GO" id="GO:0003964">
    <property type="term" value="F:RNA-directed DNA polymerase activity"/>
    <property type="evidence" value="ECO:0007669"/>
    <property type="project" value="UniProtKB-KW"/>
</dbReference>
<dbReference type="GO" id="GO:0016787">
    <property type="term" value="F:hydrolase activity"/>
    <property type="evidence" value="ECO:0007669"/>
    <property type="project" value="UniProtKB-KW"/>
</dbReference>
<dbReference type="InterPro" id="IPR001584">
    <property type="entry name" value="Integrase_cat-core"/>
</dbReference>